<protein>
    <submittedName>
        <fullName evidence="1">Unnamed protein product</fullName>
    </submittedName>
</protein>
<proteinExistence type="predicted"/>
<evidence type="ECO:0000313" key="2">
    <source>
        <dbReference type="Proteomes" id="UP001165101"/>
    </source>
</evidence>
<dbReference type="Proteomes" id="UP001165101">
    <property type="component" value="Unassembled WGS sequence"/>
</dbReference>
<name>A0ACB5TS84_CANBO</name>
<reference evidence="1" key="1">
    <citation type="submission" date="2023-04" db="EMBL/GenBank/DDBJ databases">
        <title>Candida boidinii NBRC 1967.</title>
        <authorList>
            <person name="Ichikawa N."/>
            <person name="Sato H."/>
            <person name="Tonouchi N."/>
        </authorList>
    </citation>
    <scope>NUCLEOTIDE SEQUENCE</scope>
    <source>
        <strain evidence="1">NBRC 1967</strain>
    </source>
</reference>
<comment type="caution">
    <text evidence="1">The sequence shown here is derived from an EMBL/GenBank/DDBJ whole genome shotgun (WGS) entry which is preliminary data.</text>
</comment>
<accession>A0ACB5TS84</accession>
<evidence type="ECO:0000313" key="1">
    <source>
        <dbReference type="EMBL" id="GME94232.1"/>
    </source>
</evidence>
<organism evidence="1 2">
    <name type="scientific">Candida boidinii</name>
    <name type="common">Yeast</name>
    <dbReference type="NCBI Taxonomy" id="5477"/>
    <lineage>
        <taxon>Eukaryota</taxon>
        <taxon>Fungi</taxon>
        <taxon>Dikarya</taxon>
        <taxon>Ascomycota</taxon>
        <taxon>Saccharomycotina</taxon>
        <taxon>Pichiomycetes</taxon>
        <taxon>Pichiales</taxon>
        <taxon>Pichiaceae</taxon>
        <taxon>Ogataea</taxon>
        <taxon>Ogataea/Candida clade</taxon>
    </lineage>
</organism>
<gene>
    <name evidence="1" type="ORF">Cboi01_000344400</name>
</gene>
<sequence>MNSNATPSNITPPNYGGLQQNFTNKVTNNVAATQNYTPSPQLQQLQEMGYPDYLYSVQDPSVNPNANSSSNSNSN</sequence>
<keyword evidence="2" id="KW-1185">Reference proteome</keyword>
<dbReference type="EMBL" id="BSXV01001887">
    <property type="protein sequence ID" value="GME94232.1"/>
    <property type="molecule type" value="Genomic_DNA"/>
</dbReference>